<reference evidence="8 9" key="1">
    <citation type="journal article" date="2021" name="Sci. Rep.">
        <title>Chromosome anchoring in Senegalese sole (Solea senegalensis) reveals sex-associated markers and genome rearrangements in flatfish.</title>
        <authorList>
            <person name="Guerrero-Cozar I."/>
            <person name="Gomez-Garrido J."/>
            <person name="Berbel C."/>
            <person name="Martinez-Blanch J.F."/>
            <person name="Alioto T."/>
            <person name="Claros M.G."/>
            <person name="Gagnaire P.A."/>
            <person name="Manchado M."/>
        </authorList>
    </citation>
    <scope>NUCLEOTIDE SEQUENCE [LARGE SCALE GENOMIC DNA]</scope>
    <source>
        <strain evidence="8">Sse05_10M</strain>
    </source>
</reference>
<sequence>MGKDQELLQAVKTEDLLTVQKLLQRPRPGKAKLLGSAKKVNVNFQDTDGFSPLHHAALNGNLELITLLLESQAAVDIRDQKGMRPLHYAAWQGKAEPMKMLLKSGSSVNGQSDEGQIPLHLSAQHGHYDVSEMLLQHQSNPCIVDNAGKTPLDLACEFGRVGVVQLLLSSNMCAALLEPKKGDTTDPNGTSPLHLAAKNGHIDIIRLLIQAGIDINRQTKAGTALHEAALCGKTEAVRLLLESGINATVRNTYSQTALDIVYQFTATQASREIKQLLRDASAALQVRALKDYCNNYDLTSLNIKAGDVITVLEQHPDGRWKGCIHDNRTGNDRVGYFPSTMVEVISKRTGGDRSSMGSSGSVNSVRSSGSGQSAASAAHILHAQAEGVKLLATVLSQSAKAKEHLLEQSKSVDQPAGSASSSRTSSQSGCPLHEAPPYDATATRKGEGPGEGKDLTAIGITKPGHRKKMTSEINKMSVTEWLPDQKPVSKTQEHTHTHTHTIL</sequence>
<feature type="compositionally biased region" description="Low complexity" evidence="6">
    <location>
        <begin position="418"/>
        <end position="428"/>
    </location>
</feature>
<feature type="repeat" description="ANK" evidence="4">
    <location>
        <begin position="147"/>
        <end position="171"/>
    </location>
</feature>
<keyword evidence="9" id="KW-1185">Reference proteome</keyword>
<feature type="compositionally biased region" description="Low complexity" evidence="6">
    <location>
        <begin position="352"/>
        <end position="370"/>
    </location>
</feature>
<evidence type="ECO:0000313" key="8">
    <source>
        <dbReference type="EMBL" id="KAG7505611.1"/>
    </source>
</evidence>
<evidence type="ECO:0000256" key="2">
    <source>
        <dbReference type="ARBA" id="ARBA00022737"/>
    </source>
</evidence>
<feature type="repeat" description="ANK" evidence="4">
    <location>
        <begin position="220"/>
        <end position="252"/>
    </location>
</feature>
<feature type="region of interest" description="Disordered" evidence="6">
    <location>
        <begin position="347"/>
        <end position="370"/>
    </location>
</feature>
<dbReference type="Pfam" id="PF12796">
    <property type="entry name" value="Ank_2"/>
    <property type="match status" value="2"/>
</dbReference>
<dbReference type="PROSITE" id="PS50088">
    <property type="entry name" value="ANK_REPEAT"/>
    <property type="match status" value="6"/>
</dbReference>
<dbReference type="Pfam" id="PF16600">
    <property type="entry name" value="Caskin1-CID"/>
    <property type="match status" value="1"/>
</dbReference>
<feature type="repeat" description="ANK" evidence="4">
    <location>
        <begin position="114"/>
        <end position="146"/>
    </location>
</feature>
<dbReference type="PANTHER" id="PTHR24174">
    <property type="entry name" value="ANKYRIN REPEAT AND STERILE ALPHA MOTIF DOMAIN-CONTAINING PROTEIN 1"/>
    <property type="match status" value="1"/>
</dbReference>
<dbReference type="InterPro" id="IPR001660">
    <property type="entry name" value="SAM"/>
</dbReference>
<organism evidence="8 9">
    <name type="scientific">Solea senegalensis</name>
    <name type="common">Senegalese sole</name>
    <dbReference type="NCBI Taxonomy" id="28829"/>
    <lineage>
        <taxon>Eukaryota</taxon>
        <taxon>Metazoa</taxon>
        <taxon>Chordata</taxon>
        <taxon>Craniata</taxon>
        <taxon>Vertebrata</taxon>
        <taxon>Euteleostomi</taxon>
        <taxon>Actinopterygii</taxon>
        <taxon>Neopterygii</taxon>
        <taxon>Teleostei</taxon>
        <taxon>Neoteleostei</taxon>
        <taxon>Acanthomorphata</taxon>
        <taxon>Carangaria</taxon>
        <taxon>Pleuronectiformes</taxon>
        <taxon>Pleuronectoidei</taxon>
        <taxon>Soleidae</taxon>
        <taxon>Solea</taxon>
    </lineage>
</organism>
<dbReference type="Pfam" id="PF07653">
    <property type="entry name" value="SH3_2"/>
    <property type="match status" value="1"/>
</dbReference>
<feature type="repeat" description="ANK" evidence="4">
    <location>
        <begin position="81"/>
        <end position="113"/>
    </location>
</feature>
<dbReference type="Pfam" id="PF00023">
    <property type="entry name" value="Ank"/>
    <property type="match status" value="1"/>
</dbReference>
<dbReference type="SMART" id="SM00248">
    <property type="entry name" value="ANK"/>
    <property type="match status" value="6"/>
</dbReference>
<dbReference type="EMBL" id="JAGKHQ010000011">
    <property type="protein sequence ID" value="KAG7505611.1"/>
    <property type="molecule type" value="Genomic_DNA"/>
</dbReference>
<evidence type="ECO:0000256" key="6">
    <source>
        <dbReference type="SAM" id="MobiDB-lite"/>
    </source>
</evidence>
<dbReference type="FunFam" id="1.25.40.20:FF:000042">
    <property type="entry name" value="caskin-2 isoform X2"/>
    <property type="match status" value="1"/>
</dbReference>
<dbReference type="Pfam" id="PF07647">
    <property type="entry name" value="SAM_2"/>
    <property type="match status" value="1"/>
</dbReference>
<dbReference type="PANTHER" id="PTHR24174:SF11">
    <property type="entry name" value="CASKIN-1"/>
    <property type="match status" value="1"/>
</dbReference>
<dbReference type="Proteomes" id="UP000693946">
    <property type="component" value="Linkage Group LG19"/>
</dbReference>
<accession>A0AAV6RJG8</accession>
<keyword evidence="3 4" id="KW-0040">ANK repeat</keyword>
<evidence type="ECO:0000256" key="1">
    <source>
        <dbReference type="ARBA" id="ARBA00022443"/>
    </source>
</evidence>
<evidence type="ECO:0000313" key="9">
    <source>
        <dbReference type="Proteomes" id="UP000693946"/>
    </source>
</evidence>
<comment type="caution">
    <text evidence="8">The sequence shown here is derived from an EMBL/GenBank/DDBJ whole genome shotgun (WGS) entry which is preliminary data.</text>
</comment>
<name>A0AAV6RJG8_SOLSE</name>
<feature type="region of interest" description="Disordered" evidence="6">
    <location>
        <begin position="405"/>
        <end position="503"/>
    </location>
</feature>
<protein>
    <submittedName>
        <fullName evidence="8">Caskin-1 isoform X6</fullName>
    </submittedName>
</protein>
<dbReference type="SMART" id="SM00326">
    <property type="entry name" value="SH3"/>
    <property type="match status" value="1"/>
</dbReference>
<evidence type="ECO:0000256" key="5">
    <source>
        <dbReference type="PROSITE-ProRule" id="PRU00192"/>
    </source>
</evidence>
<dbReference type="PROSITE" id="PS50002">
    <property type="entry name" value="SH3"/>
    <property type="match status" value="1"/>
</dbReference>
<feature type="repeat" description="ANK" evidence="4">
    <location>
        <begin position="48"/>
        <end position="80"/>
    </location>
</feature>
<proteinExistence type="predicted"/>
<dbReference type="FunFam" id="1.25.40.20:FF:000225">
    <property type="entry name" value="caskin-1 isoform X1"/>
    <property type="match status" value="1"/>
</dbReference>
<feature type="compositionally biased region" description="Basic and acidic residues" evidence="6">
    <location>
        <begin position="442"/>
        <end position="454"/>
    </location>
</feature>
<keyword evidence="2" id="KW-0677">Repeat</keyword>
<dbReference type="InterPro" id="IPR001452">
    <property type="entry name" value="SH3_domain"/>
</dbReference>
<dbReference type="InterPro" id="IPR002110">
    <property type="entry name" value="Ankyrin_rpt"/>
</dbReference>
<feature type="domain" description="SH3" evidence="7">
    <location>
        <begin position="281"/>
        <end position="347"/>
    </location>
</feature>
<dbReference type="FunFam" id="2.30.30.40:FF:000062">
    <property type="entry name" value="caskin-2 isoform X1"/>
    <property type="match status" value="1"/>
</dbReference>
<evidence type="ECO:0000256" key="4">
    <source>
        <dbReference type="PROSITE-ProRule" id="PRU00023"/>
    </source>
</evidence>
<dbReference type="AlphaFoldDB" id="A0AAV6RJG8"/>
<dbReference type="PROSITE" id="PS50297">
    <property type="entry name" value="ANK_REP_REGION"/>
    <property type="match status" value="6"/>
</dbReference>
<evidence type="ECO:0000256" key="3">
    <source>
        <dbReference type="ARBA" id="ARBA00023043"/>
    </source>
</evidence>
<dbReference type="InterPro" id="IPR032232">
    <property type="entry name" value="Caskin1-CID"/>
</dbReference>
<gene>
    <name evidence="8" type="ORF">JOB18_035868</name>
</gene>
<keyword evidence="1 5" id="KW-0728">SH3 domain</keyword>
<dbReference type="InterPro" id="IPR033635">
    <property type="entry name" value="ANKS1/Caskin"/>
</dbReference>
<evidence type="ECO:0000259" key="7">
    <source>
        <dbReference type="PROSITE" id="PS50002"/>
    </source>
</evidence>
<feature type="repeat" description="ANK" evidence="4">
    <location>
        <begin position="188"/>
        <end position="220"/>
    </location>
</feature>